<dbReference type="InterPro" id="IPR007497">
    <property type="entry name" value="SIMPL/DUF541"/>
</dbReference>
<accession>A0A1U7J023</accession>
<dbReference type="Proteomes" id="UP000185557">
    <property type="component" value="Unassembled WGS sequence"/>
</dbReference>
<dbReference type="STRING" id="549789.NIES30_20925"/>
<evidence type="ECO:0000313" key="2">
    <source>
        <dbReference type="Proteomes" id="UP000185557"/>
    </source>
</evidence>
<keyword evidence="2" id="KW-1185">Reference proteome</keyword>
<reference evidence="1 2" key="1">
    <citation type="submission" date="2016-11" db="EMBL/GenBank/DDBJ databases">
        <title>Draft Genome Sequences of Nine Cyanobacterial Strains from Diverse Habitats.</title>
        <authorList>
            <person name="Zhu T."/>
            <person name="Hou S."/>
            <person name="Lu X."/>
            <person name="Hess W.R."/>
        </authorList>
    </citation>
    <scope>NUCLEOTIDE SEQUENCE [LARGE SCALE GENOMIC DNA]</scope>
    <source>
        <strain evidence="1 2">NIES-30</strain>
    </source>
</reference>
<comment type="caution">
    <text evidence="1">The sequence shown here is derived from an EMBL/GenBank/DDBJ whole genome shotgun (WGS) entry which is preliminary data.</text>
</comment>
<protein>
    <recommendedName>
        <fullName evidence="3">SIMPL domain-containing protein</fullName>
    </recommendedName>
</protein>
<organism evidence="1 2">
    <name type="scientific">Phormidium tenue NIES-30</name>
    <dbReference type="NCBI Taxonomy" id="549789"/>
    <lineage>
        <taxon>Bacteria</taxon>
        <taxon>Bacillati</taxon>
        <taxon>Cyanobacteriota</taxon>
        <taxon>Cyanophyceae</taxon>
        <taxon>Oscillatoriophycideae</taxon>
        <taxon>Oscillatoriales</taxon>
        <taxon>Oscillatoriaceae</taxon>
        <taxon>Phormidium</taxon>
    </lineage>
</organism>
<name>A0A1U7J023_9CYAN</name>
<evidence type="ECO:0008006" key="3">
    <source>
        <dbReference type="Google" id="ProtNLM"/>
    </source>
</evidence>
<proteinExistence type="predicted"/>
<dbReference type="PANTHER" id="PTHR34387">
    <property type="entry name" value="SLR1258 PROTEIN"/>
    <property type="match status" value="1"/>
</dbReference>
<dbReference type="EMBL" id="MRCG01000019">
    <property type="protein sequence ID" value="OKH44958.1"/>
    <property type="molecule type" value="Genomic_DNA"/>
</dbReference>
<dbReference type="Pfam" id="PF04402">
    <property type="entry name" value="SIMPL"/>
    <property type="match status" value="1"/>
</dbReference>
<dbReference type="PANTHER" id="PTHR34387:SF1">
    <property type="entry name" value="PERIPLASMIC IMMUNOGENIC PROTEIN"/>
    <property type="match status" value="1"/>
</dbReference>
<evidence type="ECO:0000313" key="1">
    <source>
        <dbReference type="EMBL" id="OKH44958.1"/>
    </source>
</evidence>
<dbReference type="Gene3D" id="3.30.110.170">
    <property type="entry name" value="Protein of unknown function (DUF541), domain 1"/>
    <property type="match status" value="1"/>
</dbReference>
<dbReference type="InterPro" id="IPR052022">
    <property type="entry name" value="26kDa_periplasmic_antigen"/>
</dbReference>
<dbReference type="RefSeq" id="WP_073610399.1">
    <property type="nucleotide sequence ID" value="NZ_MRCG01000019.1"/>
</dbReference>
<sequence length="247" mass="26038">MKIKSFAPRRMAAAAVMSATLVSGLGFVPVFTPTAIAQEAAMRTLTVTGQGEESVPTTKTQVDLGVDVQGTDAEAVQREVAQRTAAVVELLRSRGVEKLETTGIQLSPRYNYEDGRTDVIGYSGSNTVSFRVPTESAGSLLDDAVNAGANQIRSVSFVAEDAALEAARQQALREAVEDAQSQAGVVLGSLNLRSQEIVSIQINGAAPPMPVPMLRRAEYGGMQADASTPVVGGDQTVQAQVTLQIRY</sequence>
<dbReference type="AlphaFoldDB" id="A0A1U7J023"/>
<gene>
    <name evidence="1" type="ORF">NIES30_20925</name>
</gene>
<dbReference type="GO" id="GO:0006974">
    <property type="term" value="P:DNA damage response"/>
    <property type="evidence" value="ECO:0007669"/>
    <property type="project" value="TreeGrafter"/>
</dbReference>
<dbReference type="Gene3D" id="3.30.70.2970">
    <property type="entry name" value="Protein of unknown function (DUF541), domain 2"/>
    <property type="match status" value="1"/>
</dbReference>